<proteinExistence type="predicted"/>
<protein>
    <submittedName>
        <fullName evidence="6">TetR/AcrR family transcriptional regulator</fullName>
    </submittedName>
</protein>
<sequence length="181" mass="20250">MSTPTQDRTRHAILLAAIRVLGSNRRASMREIGEAAEVARSTVHRYFADRPALEAAVGSFVEEEYARTAEEARPQDGTGLEALMRLATELFDRLDILGWWFLMPEDEQVLDALEEDEIVGTIVDRGHADHSIDPVLPGAWISDLLWSLLYSANAHTRFAVHTRGEVRSLFLHSLRKSVAAD</sequence>
<feature type="domain" description="HTH tetR-type" evidence="5">
    <location>
        <begin position="7"/>
        <end position="65"/>
    </location>
</feature>
<dbReference type="RefSeq" id="WP_143914971.1">
    <property type="nucleotide sequence ID" value="NZ_VLNT01000032.1"/>
</dbReference>
<evidence type="ECO:0000256" key="2">
    <source>
        <dbReference type="ARBA" id="ARBA00023125"/>
    </source>
</evidence>
<evidence type="ECO:0000256" key="3">
    <source>
        <dbReference type="ARBA" id="ARBA00023163"/>
    </source>
</evidence>
<name>A0A554RG64_9ACTN</name>
<evidence type="ECO:0000256" key="1">
    <source>
        <dbReference type="ARBA" id="ARBA00023015"/>
    </source>
</evidence>
<dbReference type="InterPro" id="IPR001647">
    <property type="entry name" value="HTH_TetR"/>
</dbReference>
<dbReference type="Proteomes" id="UP000316988">
    <property type="component" value="Unassembled WGS sequence"/>
</dbReference>
<dbReference type="SUPFAM" id="SSF46689">
    <property type="entry name" value="Homeodomain-like"/>
    <property type="match status" value="1"/>
</dbReference>
<dbReference type="GO" id="GO:0000976">
    <property type="term" value="F:transcription cis-regulatory region binding"/>
    <property type="evidence" value="ECO:0007669"/>
    <property type="project" value="TreeGrafter"/>
</dbReference>
<dbReference type="Gene3D" id="1.10.357.10">
    <property type="entry name" value="Tetracycline Repressor, domain 2"/>
    <property type="match status" value="1"/>
</dbReference>
<reference evidence="6 7" key="1">
    <citation type="submission" date="2019-07" db="EMBL/GenBank/DDBJ databases">
        <authorList>
            <person name="Zhao L.H."/>
        </authorList>
    </citation>
    <scope>NUCLEOTIDE SEQUENCE [LARGE SCALE GENOMIC DNA]</scope>
    <source>
        <strain evidence="6 7">Co35</strain>
    </source>
</reference>
<accession>A0A554RG64</accession>
<dbReference type="GO" id="GO:0003700">
    <property type="term" value="F:DNA-binding transcription factor activity"/>
    <property type="evidence" value="ECO:0007669"/>
    <property type="project" value="TreeGrafter"/>
</dbReference>
<evidence type="ECO:0000313" key="6">
    <source>
        <dbReference type="EMBL" id="TSD53129.1"/>
    </source>
</evidence>
<evidence type="ECO:0000313" key="7">
    <source>
        <dbReference type="Proteomes" id="UP000316988"/>
    </source>
</evidence>
<feature type="DNA-binding region" description="H-T-H motif" evidence="4">
    <location>
        <begin position="28"/>
        <end position="47"/>
    </location>
</feature>
<dbReference type="PANTHER" id="PTHR30055">
    <property type="entry name" value="HTH-TYPE TRANSCRIPTIONAL REGULATOR RUTR"/>
    <property type="match status" value="1"/>
</dbReference>
<dbReference type="EMBL" id="VLNT01000032">
    <property type="protein sequence ID" value="TSD53129.1"/>
    <property type="molecule type" value="Genomic_DNA"/>
</dbReference>
<dbReference type="InterPro" id="IPR009057">
    <property type="entry name" value="Homeodomain-like_sf"/>
</dbReference>
<dbReference type="AlphaFoldDB" id="A0A554RG64"/>
<gene>
    <name evidence="6" type="ORF">FNM00_18300</name>
</gene>
<keyword evidence="1" id="KW-0805">Transcription regulation</keyword>
<keyword evidence="2 4" id="KW-0238">DNA-binding</keyword>
<organism evidence="6 7">
    <name type="scientific">Aeromicrobium piscarium</name>
    <dbReference type="NCBI Taxonomy" id="2590901"/>
    <lineage>
        <taxon>Bacteria</taxon>
        <taxon>Bacillati</taxon>
        <taxon>Actinomycetota</taxon>
        <taxon>Actinomycetes</taxon>
        <taxon>Propionibacteriales</taxon>
        <taxon>Nocardioidaceae</taxon>
        <taxon>Aeromicrobium</taxon>
    </lineage>
</organism>
<dbReference type="Pfam" id="PF00440">
    <property type="entry name" value="TetR_N"/>
    <property type="match status" value="1"/>
</dbReference>
<dbReference type="OrthoDB" id="5112469at2"/>
<comment type="caution">
    <text evidence="6">The sequence shown here is derived from an EMBL/GenBank/DDBJ whole genome shotgun (WGS) entry which is preliminary data.</text>
</comment>
<evidence type="ECO:0000259" key="5">
    <source>
        <dbReference type="PROSITE" id="PS50977"/>
    </source>
</evidence>
<dbReference type="InterPro" id="IPR050109">
    <property type="entry name" value="HTH-type_TetR-like_transc_reg"/>
</dbReference>
<dbReference type="PANTHER" id="PTHR30055:SF234">
    <property type="entry name" value="HTH-TYPE TRANSCRIPTIONAL REGULATOR BETI"/>
    <property type="match status" value="1"/>
</dbReference>
<keyword evidence="7" id="KW-1185">Reference proteome</keyword>
<keyword evidence="3" id="KW-0804">Transcription</keyword>
<evidence type="ECO:0000256" key="4">
    <source>
        <dbReference type="PROSITE-ProRule" id="PRU00335"/>
    </source>
</evidence>
<dbReference type="PROSITE" id="PS50977">
    <property type="entry name" value="HTH_TETR_2"/>
    <property type="match status" value="1"/>
</dbReference>